<dbReference type="AlphaFoldDB" id="A0A0S4LBX1"/>
<dbReference type="Pfam" id="PF13474">
    <property type="entry name" value="SnoaL_3"/>
    <property type="match status" value="1"/>
</dbReference>
<dbReference type="SUPFAM" id="SSF54427">
    <property type="entry name" value="NTF2-like"/>
    <property type="match status" value="1"/>
</dbReference>
<sequence length="174" mass="19593">MIRLRLGMWCVLTLFIGVPTTAIGSEPSDPESAIRLMVRANAEKDLPTLSRLMAHDADIISYGVAGRKYVGWTELEEGMREEFINSQKLEIPINELKVWIKGDLAWYAMELDYIRYVVDGSALKRTVLPMRETGVLERRNGHWQLLSWHESFRSAQFGGSLASPPAASSSPARQ</sequence>
<gene>
    <name evidence="2" type="ORF">COMA2_180021</name>
</gene>
<reference evidence="3" key="1">
    <citation type="submission" date="2015-10" db="EMBL/GenBank/DDBJ databases">
        <authorList>
            <person name="Luecker S."/>
            <person name="Luecker S."/>
        </authorList>
    </citation>
    <scope>NUCLEOTIDE SEQUENCE [LARGE SCALE GENOMIC DNA]</scope>
</reference>
<dbReference type="InterPro" id="IPR037401">
    <property type="entry name" value="SnoaL-like"/>
</dbReference>
<dbReference type="Gene3D" id="3.10.450.50">
    <property type="match status" value="1"/>
</dbReference>
<dbReference type="InterPro" id="IPR032710">
    <property type="entry name" value="NTF2-like_dom_sf"/>
</dbReference>
<dbReference type="Proteomes" id="UP000198736">
    <property type="component" value="Unassembled WGS sequence"/>
</dbReference>
<protein>
    <recommendedName>
        <fullName evidence="1">SnoaL-like domain-containing protein</fullName>
    </recommendedName>
</protein>
<name>A0A0S4LBX1_9BACT</name>
<dbReference type="STRING" id="1742973.COMA2_180021"/>
<dbReference type="EMBL" id="CZPZ01000010">
    <property type="protein sequence ID" value="CUS34671.1"/>
    <property type="molecule type" value="Genomic_DNA"/>
</dbReference>
<evidence type="ECO:0000313" key="2">
    <source>
        <dbReference type="EMBL" id="CUS34671.1"/>
    </source>
</evidence>
<dbReference type="RefSeq" id="WP_090895950.1">
    <property type="nucleotide sequence ID" value="NZ_CZPZ01000010.1"/>
</dbReference>
<proteinExistence type="predicted"/>
<evidence type="ECO:0000313" key="3">
    <source>
        <dbReference type="Proteomes" id="UP000198736"/>
    </source>
</evidence>
<keyword evidence="3" id="KW-1185">Reference proteome</keyword>
<dbReference type="OrthoDB" id="271716at2"/>
<feature type="domain" description="SnoaL-like" evidence="1">
    <location>
        <begin position="32"/>
        <end position="152"/>
    </location>
</feature>
<evidence type="ECO:0000259" key="1">
    <source>
        <dbReference type="Pfam" id="PF13474"/>
    </source>
</evidence>
<organism evidence="2 3">
    <name type="scientific">Candidatus Nitrospira nitrificans</name>
    <dbReference type="NCBI Taxonomy" id="1742973"/>
    <lineage>
        <taxon>Bacteria</taxon>
        <taxon>Pseudomonadati</taxon>
        <taxon>Nitrospirota</taxon>
        <taxon>Nitrospiria</taxon>
        <taxon>Nitrospirales</taxon>
        <taxon>Nitrospiraceae</taxon>
        <taxon>Nitrospira</taxon>
    </lineage>
</organism>
<accession>A0A0S4LBX1</accession>